<dbReference type="AlphaFoldDB" id="B8IRV8"/>
<reference evidence="2 3" key="1">
    <citation type="submission" date="2009-01" db="EMBL/GenBank/DDBJ databases">
        <title>Complete sequence of chromosome of Methylobacterium nodulans ORS 2060.</title>
        <authorList>
            <consortium name="US DOE Joint Genome Institute"/>
            <person name="Lucas S."/>
            <person name="Copeland A."/>
            <person name="Lapidus A."/>
            <person name="Glavina del Rio T."/>
            <person name="Dalin E."/>
            <person name="Tice H."/>
            <person name="Bruce D."/>
            <person name="Goodwin L."/>
            <person name="Pitluck S."/>
            <person name="Sims D."/>
            <person name="Brettin T."/>
            <person name="Detter J.C."/>
            <person name="Han C."/>
            <person name="Larimer F."/>
            <person name="Land M."/>
            <person name="Hauser L."/>
            <person name="Kyrpides N."/>
            <person name="Ivanova N."/>
            <person name="Marx C.J."/>
            <person name="Richardson P."/>
        </authorList>
    </citation>
    <scope>NUCLEOTIDE SEQUENCE [LARGE SCALE GENOMIC DNA]</scope>
    <source>
        <strain evidence="3">LMG 21967 / CNCM I-2342 / ORS 2060</strain>
    </source>
</reference>
<keyword evidence="3" id="KW-1185">Reference proteome</keyword>
<dbReference type="RefSeq" id="WP_015932257.1">
    <property type="nucleotide sequence ID" value="NC_011894.1"/>
</dbReference>
<dbReference type="eggNOG" id="ENOG5030042">
    <property type="taxonomic scope" value="Bacteria"/>
</dbReference>
<dbReference type="STRING" id="460265.Mnod_5830"/>
<dbReference type="KEGG" id="mno:Mnod_5830"/>
<dbReference type="HOGENOM" id="CLU_176225_0_0_5"/>
<dbReference type="EMBL" id="CP001349">
    <property type="protein sequence ID" value="ACL60658.1"/>
    <property type="molecule type" value="Genomic_DNA"/>
</dbReference>
<accession>B8IRV8</accession>
<evidence type="ECO:0000313" key="2">
    <source>
        <dbReference type="EMBL" id="ACL60658.1"/>
    </source>
</evidence>
<feature type="region of interest" description="Disordered" evidence="1">
    <location>
        <begin position="68"/>
        <end position="106"/>
    </location>
</feature>
<sequence>MGALKSVVLPSAQLVAVDVIDGGDTLALHFAAAEGGDAFVLMPVETAADAAARLAAAATEAVRQRGAALQGRPVSRLGPDDGLPAGGGSALFARQGGNHGVGLAEP</sequence>
<dbReference type="Proteomes" id="UP000008207">
    <property type="component" value="Chromosome"/>
</dbReference>
<evidence type="ECO:0000256" key="1">
    <source>
        <dbReference type="SAM" id="MobiDB-lite"/>
    </source>
</evidence>
<gene>
    <name evidence="2" type="ordered locus">Mnod_5830</name>
</gene>
<proteinExistence type="predicted"/>
<name>B8IRV8_METNO</name>
<evidence type="ECO:0000313" key="3">
    <source>
        <dbReference type="Proteomes" id="UP000008207"/>
    </source>
</evidence>
<organism evidence="2 3">
    <name type="scientific">Methylobacterium nodulans (strain LMG 21967 / CNCM I-2342 / ORS 2060)</name>
    <dbReference type="NCBI Taxonomy" id="460265"/>
    <lineage>
        <taxon>Bacteria</taxon>
        <taxon>Pseudomonadati</taxon>
        <taxon>Pseudomonadota</taxon>
        <taxon>Alphaproteobacteria</taxon>
        <taxon>Hyphomicrobiales</taxon>
        <taxon>Methylobacteriaceae</taxon>
        <taxon>Methylobacterium</taxon>
    </lineage>
</organism>
<protein>
    <submittedName>
        <fullName evidence="2">Uncharacterized protein</fullName>
    </submittedName>
</protein>
<dbReference type="OrthoDB" id="10016211at2"/>